<dbReference type="EMBL" id="CP038804">
    <property type="protein sequence ID" value="UTY32885.1"/>
    <property type="molecule type" value="Genomic_DNA"/>
</dbReference>
<reference evidence="1" key="1">
    <citation type="submission" date="2019-04" db="EMBL/GenBank/DDBJ databases">
        <title>Whole genome sequencing of oral phylogroup 2 treponemes.</title>
        <authorList>
            <person name="Chan Y."/>
            <person name="Zeng H.H."/>
            <person name="Yu X.L."/>
            <person name="Leung W.K."/>
            <person name="Watt R.M."/>
        </authorList>
    </citation>
    <scope>NUCLEOTIDE SEQUENCE</scope>
    <source>
        <strain evidence="1">OMZ 835</strain>
    </source>
</reference>
<dbReference type="RefSeq" id="WP_255818621.1">
    <property type="nucleotide sequence ID" value="NZ_CP038804.1"/>
</dbReference>
<accession>A0AAE9MSI5</accession>
<proteinExistence type="predicted"/>
<dbReference type="Proteomes" id="UP001058682">
    <property type="component" value="Chromosome"/>
</dbReference>
<sequence length="1142" mass="131591">MKNKILPFFIIFIFLWTAAYGFENDGSADIDFGIDLIKNRTGENKAGQYFKNFDSENTVLFLDGFWDIEFLGLSSFEFFEGYAKVNSFQGVFKQKANLSLLLLLNKMFYFETLYKDDYKKSTLAFGYFGKEDSPIKHIRAGNSNIKFPLNYGYIDTGGGKFISPGVMGTFEGDKWNADAVLRYESSEYNSKAYYGNTEIIENKISINAWQRGKHFYIPVDNLYGKPVSIFVKDFAGSQWRRLSSDEFSIDPRLKVLSLKKSYPEGVAINYFDLEPNPSDTNNPANTHLSKVKNYFSVLGSIPEINELANSIPANVEGYKKNIFGKDYLVLKEKKFSPFEIASRYNAPQVEGDSSSSVVYTYNQNVNPHFTANTETTDNFLSDFQKLKFIQVLDLSKDYDFSNPEQMFPFFKTDYKIYLQGNSDETNLSLQILCKNYTPTPGFSLPDTTIPGSIRIFKNKIRIFNFSYNESNHTLTIDEPIFSNDIVEIQWKEGVTYSDSGTIRFAGGAHWKPIKGLDVFFAGSGDWETAKQKIIPIDTYKLSSGIDYQNQKIKTGTVIGFESDVDRNKKAREQFYSFQNKTYFNYSFTGSLYSKNNVPIFSNPLFYFEENFISDKKSLNLHTKTNAALDIWKIKLAGLLSLKADFLQKKSELNIIESYGHSVIMPIYFFNASEDFFVNIHDSILRRECKIDFQKYIDINYITAIDYNKDYASQKIFASIAPIIPQAKFGTIYTQTNFSVGQKYRTDFYPSSLSYYEAWKKSLIDMYSIGEKNAENRAADLKFLFNYFVNEEDKTGFRLSGFNFEAFSKIDFQNKTEKKSGDETGIEISVPFNTGKIFFSPIIKRKITKEKKAIEAEKLKSYALDLNSLFTGLGEQYWLFSKPFFYDMFDQRINSQIQTENKNLFYSFFNSYGFSVSRLISGSIKDLYVPIEFGSSLSRLVQSSQTGKSPVNIYGLDFLFKYTALNISGKYGHFDWFKFYDQDELNRLYKFGFSFGKDFFKFNFNSIHSLYFFFSLNNKLGIENEFLYTASKIDMQKFLTDEWKEKFSFIFSYKGGSSLPRLIIETFSKIPLSDSREERLSVEFSQNKNLQKLNYKFSFKHLQSTKIGSHGEIKIFAELEGASTTSNSFLLNINAGISGKVDF</sequence>
<organism evidence="1 2">
    <name type="scientific">Treponema putidum</name>
    <dbReference type="NCBI Taxonomy" id="221027"/>
    <lineage>
        <taxon>Bacteria</taxon>
        <taxon>Pseudomonadati</taxon>
        <taxon>Spirochaetota</taxon>
        <taxon>Spirochaetia</taxon>
        <taxon>Spirochaetales</taxon>
        <taxon>Treponemataceae</taxon>
        <taxon>Treponema</taxon>
    </lineage>
</organism>
<evidence type="ECO:0008006" key="3">
    <source>
        <dbReference type="Google" id="ProtNLM"/>
    </source>
</evidence>
<evidence type="ECO:0000313" key="2">
    <source>
        <dbReference type="Proteomes" id="UP001058682"/>
    </source>
</evidence>
<gene>
    <name evidence="1" type="ORF">E4N74_01835</name>
</gene>
<dbReference type="AlphaFoldDB" id="A0AAE9MSI5"/>
<evidence type="ECO:0000313" key="1">
    <source>
        <dbReference type="EMBL" id="UTY32885.1"/>
    </source>
</evidence>
<name>A0AAE9MSI5_9SPIR</name>
<protein>
    <recommendedName>
        <fullName evidence="3">Cell surface protein SprA</fullName>
    </recommendedName>
</protein>